<dbReference type="EMBL" id="DS995703">
    <property type="protein sequence ID" value="EEQ30797.1"/>
    <property type="molecule type" value="Genomic_DNA"/>
</dbReference>
<feature type="region of interest" description="Disordered" evidence="1">
    <location>
        <begin position="269"/>
        <end position="348"/>
    </location>
</feature>
<name>C5FM75_ARTOC</name>
<feature type="compositionally biased region" description="Basic residues" evidence="1">
    <location>
        <begin position="48"/>
        <end position="60"/>
    </location>
</feature>
<feature type="compositionally biased region" description="Basic and acidic residues" evidence="1">
    <location>
        <begin position="65"/>
        <end position="81"/>
    </location>
</feature>
<dbReference type="eggNOG" id="ENOG502S4MP">
    <property type="taxonomic scope" value="Eukaryota"/>
</dbReference>
<feature type="compositionally biased region" description="Basic and acidic residues" evidence="1">
    <location>
        <begin position="272"/>
        <end position="282"/>
    </location>
</feature>
<dbReference type="AlphaFoldDB" id="C5FM75"/>
<dbReference type="HOGENOM" id="CLU_041458_0_1_1"/>
<dbReference type="Proteomes" id="UP000002035">
    <property type="component" value="Unassembled WGS sequence"/>
</dbReference>
<gene>
    <name evidence="2" type="ORF">MCYG_03616</name>
</gene>
<evidence type="ECO:0000313" key="3">
    <source>
        <dbReference type="Proteomes" id="UP000002035"/>
    </source>
</evidence>
<proteinExistence type="predicted"/>
<evidence type="ECO:0000256" key="1">
    <source>
        <dbReference type="SAM" id="MobiDB-lite"/>
    </source>
</evidence>
<accession>C5FM75</accession>
<dbReference type="RefSeq" id="XP_002848110.1">
    <property type="nucleotide sequence ID" value="XM_002848064.1"/>
</dbReference>
<organism evidence="2 3">
    <name type="scientific">Arthroderma otae (strain ATCC MYA-4605 / CBS 113480)</name>
    <name type="common">Microsporum canis</name>
    <dbReference type="NCBI Taxonomy" id="554155"/>
    <lineage>
        <taxon>Eukaryota</taxon>
        <taxon>Fungi</taxon>
        <taxon>Dikarya</taxon>
        <taxon>Ascomycota</taxon>
        <taxon>Pezizomycotina</taxon>
        <taxon>Eurotiomycetes</taxon>
        <taxon>Eurotiomycetidae</taxon>
        <taxon>Onygenales</taxon>
        <taxon>Arthrodermataceae</taxon>
        <taxon>Microsporum</taxon>
    </lineage>
</organism>
<feature type="compositionally biased region" description="Low complexity" evidence="1">
    <location>
        <begin position="223"/>
        <end position="242"/>
    </location>
</feature>
<dbReference type="OrthoDB" id="3886346at2759"/>
<dbReference type="OMA" id="VCSIHTD"/>
<evidence type="ECO:0000313" key="2">
    <source>
        <dbReference type="EMBL" id="EEQ30797.1"/>
    </source>
</evidence>
<keyword evidence="3" id="KW-1185">Reference proteome</keyword>
<sequence>MNGALVDPSQCFSHLIEHIPIWLTRVTELASHTAAKHAEFAAEYTRLSKSKPRQRRRRNSSLHTNRPDDDHRSVASKKDKTSSGSPSRQLDPQDPFMDPMIFKRLTRQNNQDAINRKRKPESTASAPSDADSSVARRVRQQVVIHYDSHTQTVLERLVRDIGGARNQIRKGRMNYIMKIDFGRRAFPSNLFAAGPDDDDHTLALPQYPSFRKSRSTQFDSKQAPNGTATSAAAAAPSSMTPSKQSASAFDLTDKQLELAQSLSLEMAQAEGTRLEAEKEAEKLQQQAEEDAQESKSDRTAVETFGPADSDVRMQNDSLQPVKMKMSMNGDVKTPPEMMGAIEVDDGSSTSSISIDLAAFRRRRLKT</sequence>
<protein>
    <submittedName>
        <fullName evidence="2">Uncharacterized protein</fullName>
    </submittedName>
</protein>
<feature type="region of interest" description="Disordered" evidence="1">
    <location>
        <begin position="211"/>
        <end position="248"/>
    </location>
</feature>
<dbReference type="GeneID" id="9229433"/>
<reference evidence="3" key="1">
    <citation type="journal article" date="2012" name="MBio">
        <title>Comparative genome analysis of Trichophyton rubrum and related dermatophytes reveals candidate genes involved in infection.</title>
        <authorList>
            <person name="Martinez D.A."/>
            <person name="Oliver B.G."/>
            <person name="Graeser Y."/>
            <person name="Goldberg J.M."/>
            <person name="Li W."/>
            <person name="Martinez-Rossi N.M."/>
            <person name="Monod M."/>
            <person name="Shelest E."/>
            <person name="Barton R.C."/>
            <person name="Birch E."/>
            <person name="Brakhage A.A."/>
            <person name="Chen Z."/>
            <person name="Gurr S.J."/>
            <person name="Heiman D."/>
            <person name="Heitman J."/>
            <person name="Kosti I."/>
            <person name="Rossi A."/>
            <person name="Saif S."/>
            <person name="Samalova M."/>
            <person name="Saunders C.W."/>
            <person name="Shea T."/>
            <person name="Summerbell R.C."/>
            <person name="Xu J."/>
            <person name="Young S."/>
            <person name="Zeng Q."/>
            <person name="Birren B.W."/>
            <person name="Cuomo C.A."/>
            <person name="White T.C."/>
        </authorList>
    </citation>
    <scope>NUCLEOTIDE SEQUENCE [LARGE SCALE GENOMIC DNA]</scope>
    <source>
        <strain evidence="3">ATCC MYA-4605 / CBS 113480</strain>
    </source>
</reference>
<feature type="region of interest" description="Disordered" evidence="1">
    <location>
        <begin position="45"/>
        <end position="136"/>
    </location>
</feature>
<feature type="compositionally biased region" description="Low complexity" evidence="1">
    <location>
        <begin position="122"/>
        <end position="136"/>
    </location>
</feature>
<dbReference type="VEuPathDB" id="FungiDB:MCYG_03616"/>